<keyword evidence="5" id="KW-0805">Transcription regulation</keyword>
<evidence type="ECO:0000256" key="7">
    <source>
        <dbReference type="ARBA" id="ARBA00023125"/>
    </source>
</evidence>
<dbReference type="GO" id="GO:0003677">
    <property type="term" value="F:DNA binding"/>
    <property type="evidence" value="ECO:0007669"/>
    <property type="project" value="UniProtKB-KW"/>
</dbReference>
<dbReference type="PRINTS" id="PR00045">
    <property type="entry name" value="SIGMA54FCT"/>
</dbReference>
<dbReference type="Proteomes" id="UP000179242">
    <property type="component" value="Unassembled WGS sequence"/>
</dbReference>
<dbReference type="InterPro" id="IPR038709">
    <property type="entry name" value="RpoN_core-bd_sf"/>
</dbReference>
<dbReference type="NCBIfam" id="TIGR02395">
    <property type="entry name" value="rpoN_sigma"/>
    <property type="match status" value="1"/>
</dbReference>
<keyword evidence="4" id="KW-0548">Nucleotidyltransferase</keyword>
<dbReference type="Gene3D" id="2.60.120.10">
    <property type="entry name" value="Jelly Rolls"/>
    <property type="match status" value="1"/>
</dbReference>
<keyword evidence="2" id="KW-0240">DNA-directed RNA polymerase</keyword>
<dbReference type="InterPro" id="IPR014710">
    <property type="entry name" value="RmlC-like_jellyroll"/>
</dbReference>
<evidence type="ECO:0000256" key="4">
    <source>
        <dbReference type="ARBA" id="ARBA00022695"/>
    </source>
</evidence>
<evidence type="ECO:0000256" key="5">
    <source>
        <dbReference type="ARBA" id="ARBA00023015"/>
    </source>
</evidence>
<organism evidence="11 12">
    <name type="scientific">candidate division WOR-1 bacterium RIFOXYC2_FULL_46_14</name>
    <dbReference type="NCBI Taxonomy" id="1802587"/>
    <lineage>
        <taxon>Bacteria</taxon>
        <taxon>Bacillati</taxon>
        <taxon>Saganbacteria</taxon>
    </lineage>
</organism>
<evidence type="ECO:0000256" key="3">
    <source>
        <dbReference type="ARBA" id="ARBA00022679"/>
    </source>
</evidence>
<dbReference type="GO" id="GO:0000428">
    <property type="term" value="C:DNA-directed RNA polymerase complex"/>
    <property type="evidence" value="ECO:0007669"/>
    <property type="project" value="UniProtKB-KW"/>
</dbReference>
<dbReference type="InterPro" id="IPR000394">
    <property type="entry name" value="RNA_pol_sigma_54"/>
</dbReference>
<dbReference type="EMBL" id="MEUJ01000004">
    <property type="protein sequence ID" value="OGC40185.1"/>
    <property type="molecule type" value="Genomic_DNA"/>
</dbReference>
<keyword evidence="8" id="KW-0804">Transcription</keyword>
<proteinExistence type="inferred from homology"/>
<protein>
    <submittedName>
        <fullName evidence="11">RNA polymerase sigma-54 factor</fullName>
    </submittedName>
</protein>
<name>A0A1F4U5D7_UNCSA</name>
<dbReference type="PIRSF" id="PIRSF000774">
    <property type="entry name" value="RpoN"/>
    <property type="match status" value="1"/>
</dbReference>
<comment type="similarity">
    <text evidence="1">Belongs to the sigma-54 factor family.</text>
</comment>
<dbReference type="Gene3D" id="1.10.10.60">
    <property type="entry name" value="Homeodomain-like"/>
    <property type="match status" value="1"/>
</dbReference>
<dbReference type="Pfam" id="PF00309">
    <property type="entry name" value="Sigma54_AID"/>
    <property type="match status" value="1"/>
</dbReference>
<dbReference type="GO" id="GO:0016987">
    <property type="term" value="F:sigma factor activity"/>
    <property type="evidence" value="ECO:0007669"/>
    <property type="project" value="UniProtKB-KW"/>
</dbReference>
<evidence type="ECO:0000256" key="1">
    <source>
        <dbReference type="ARBA" id="ARBA00008798"/>
    </source>
</evidence>
<keyword evidence="6" id="KW-0731">Sigma factor</keyword>
<sequence length="440" mass="50532">MLQHDLKLGNNLQMMLSPRMLKMLNILSLPFIELVEKIDRESEENPFLEIEKPEVLFEYIKYLGSDRKIKREVDFSEYDGLKNVAAKTIGLEDHLLEQLKLVDLSEKDRALAEEFIHALDPNGYLKNFDEVVGRLKIKKEKAEEILSVIQGFEPDGIAARDLKECLSLQVREHNFDDPELEEVIINIINRHLDLIAAGSYKEIAAKEDVSEEDVACAARFIKENLNPFPARGFSEAERVVVPSFAIEVKDGEIVSTNLEERYGPKIKISKEYEKMLKDPRTDQNSLKFLKEHFEKASEMIENLARRRDTGTKIMDMITERQRNFFLKGPAHFRPLSQKEIADFLGLHPSTISRAIAEKYVQTKKGVLSLKYLCPRGIRGFSQFEIKEQIKKIIGEEDPKKPFSDSQIAGQLGLNGIKLSRRTVTALRDELKIPTFGMRKK</sequence>
<evidence type="ECO:0000256" key="6">
    <source>
        <dbReference type="ARBA" id="ARBA00023082"/>
    </source>
</evidence>
<dbReference type="GO" id="GO:0016779">
    <property type="term" value="F:nucleotidyltransferase activity"/>
    <property type="evidence" value="ECO:0007669"/>
    <property type="project" value="UniProtKB-KW"/>
</dbReference>
<evidence type="ECO:0000259" key="10">
    <source>
        <dbReference type="Pfam" id="PF04963"/>
    </source>
</evidence>
<keyword evidence="3" id="KW-0808">Transferase</keyword>
<evidence type="ECO:0000259" key="9">
    <source>
        <dbReference type="Pfam" id="PF04552"/>
    </source>
</evidence>
<gene>
    <name evidence="11" type="ORF">A2438_02740</name>
</gene>
<dbReference type="PANTHER" id="PTHR32248">
    <property type="entry name" value="RNA POLYMERASE SIGMA-54 FACTOR"/>
    <property type="match status" value="1"/>
</dbReference>
<comment type="caution">
    <text evidence="11">The sequence shown here is derived from an EMBL/GenBank/DDBJ whole genome shotgun (WGS) entry which is preliminary data.</text>
</comment>
<accession>A0A1F4U5D7</accession>
<dbReference type="Gene3D" id="1.10.10.1330">
    <property type="entry name" value="RNA polymerase sigma-54 factor, core-binding domain"/>
    <property type="match status" value="1"/>
</dbReference>
<feature type="domain" description="RNA polymerase sigma factor 54 core-binding" evidence="10">
    <location>
        <begin position="82"/>
        <end position="272"/>
    </location>
</feature>
<keyword evidence="7" id="KW-0238">DNA-binding</keyword>
<dbReference type="PANTHER" id="PTHR32248:SF4">
    <property type="entry name" value="RNA POLYMERASE SIGMA-54 FACTOR"/>
    <property type="match status" value="1"/>
</dbReference>
<dbReference type="AlphaFoldDB" id="A0A1F4U5D7"/>
<dbReference type="InterPro" id="IPR007046">
    <property type="entry name" value="RNA_pol_sigma_54_core-bd"/>
</dbReference>
<dbReference type="Pfam" id="PF04963">
    <property type="entry name" value="Sigma54_CBD"/>
    <property type="match status" value="1"/>
</dbReference>
<reference evidence="11 12" key="1">
    <citation type="journal article" date="2016" name="Nat. Commun.">
        <title>Thousands of microbial genomes shed light on interconnected biogeochemical processes in an aquifer system.</title>
        <authorList>
            <person name="Anantharaman K."/>
            <person name="Brown C.T."/>
            <person name="Hug L.A."/>
            <person name="Sharon I."/>
            <person name="Castelle C.J."/>
            <person name="Probst A.J."/>
            <person name="Thomas B.C."/>
            <person name="Singh A."/>
            <person name="Wilkins M.J."/>
            <person name="Karaoz U."/>
            <person name="Brodie E.L."/>
            <person name="Williams K.H."/>
            <person name="Hubbard S.S."/>
            <person name="Banfield J.F."/>
        </authorList>
    </citation>
    <scope>NUCLEOTIDE SEQUENCE [LARGE SCALE GENOMIC DNA]</scope>
</reference>
<evidence type="ECO:0000313" key="11">
    <source>
        <dbReference type="EMBL" id="OGC40185.1"/>
    </source>
</evidence>
<evidence type="ECO:0000313" key="12">
    <source>
        <dbReference type="Proteomes" id="UP000179242"/>
    </source>
</evidence>
<dbReference type="InterPro" id="IPR007634">
    <property type="entry name" value="RNA_pol_sigma_54_DNA-bd"/>
</dbReference>
<evidence type="ECO:0000256" key="8">
    <source>
        <dbReference type="ARBA" id="ARBA00023163"/>
    </source>
</evidence>
<evidence type="ECO:0000256" key="2">
    <source>
        <dbReference type="ARBA" id="ARBA00022478"/>
    </source>
</evidence>
<dbReference type="Pfam" id="PF04552">
    <property type="entry name" value="Sigma54_DBD"/>
    <property type="match status" value="1"/>
</dbReference>
<feature type="domain" description="RNA polymerase sigma factor 54 DNA-binding" evidence="9">
    <location>
        <begin position="287"/>
        <end position="439"/>
    </location>
</feature>
<dbReference type="GO" id="GO:0006352">
    <property type="term" value="P:DNA-templated transcription initiation"/>
    <property type="evidence" value="ECO:0007669"/>
    <property type="project" value="InterPro"/>
</dbReference>
<dbReference type="PROSITE" id="PS50044">
    <property type="entry name" value="SIGMA54_3"/>
    <property type="match status" value="1"/>
</dbReference>
<dbReference type="GO" id="GO:0001216">
    <property type="term" value="F:DNA-binding transcription activator activity"/>
    <property type="evidence" value="ECO:0007669"/>
    <property type="project" value="InterPro"/>
</dbReference>